<organism evidence="3 4">
    <name type="scientific">Pseudomonas gingeri</name>
    <dbReference type="NCBI Taxonomy" id="117681"/>
    <lineage>
        <taxon>Bacteria</taxon>
        <taxon>Pseudomonadati</taxon>
        <taxon>Pseudomonadota</taxon>
        <taxon>Gammaproteobacteria</taxon>
        <taxon>Pseudomonadales</taxon>
        <taxon>Pseudomonadaceae</taxon>
        <taxon>Pseudomonas</taxon>
    </lineage>
</organism>
<name>A0A7Y7Y4M4_9PSED</name>
<dbReference type="PROSITE" id="PS51084">
    <property type="entry name" value="HIT_2"/>
    <property type="match status" value="1"/>
</dbReference>
<dbReference type="AlphaFoldDB" id="A0A7Y7Y4M4"/>
<dbReference type="Pfam" id="PF01230">
    <property type="entry name" value="HIT"/>
    <property type="match status" value="1"/>
</dbReference>
<protein>
    <submittedName>
        <fullName evidence="3">HIT domain-containing protein</fullName>
    </submittedName>
</protein>
<dbReference type="InterPro" id="IPR011146">
    <property type="entry name" value="HIT-like"/>
</dbReference>
<dbReference type="InterPro" id="IPR036265">
    <property type="entry name" value="HIT-like_sf"/>
</dbReference>
<dbReference type="RefSeq" id="WP_042934570.1">
    <property type="nucleotide sequence ID" value="NZ_JACAQE010000008.1"/>
</dbReference>
<dbReference type="InterPro" id="IPR026026">
    <property type="entry name" value="HIT_Hint"/>
</dbReference>
<evidence type="ECO:0000313" key="3">
    <source>
        <dbReference type="EMBL" id="NWC16597.1"/>
    </source>
</evidence>
<dbReference type="SUPFAM" id="SSF54197">
    <property type="entry name" value="HIT-like"/>
    <property type="match status" value="1"/>
</dbReference>
<sequence>MFVLDSRLQQDTLPMGDFPLCRLLLSNDSNYPWFILVPRRADISELFQLEATDQEQLWRETTELARVLKDTFEADKMNVAALGNVVSQLHMHVIVRRQSDAAWPAPVWGKHPAQPYSDAQVSVIRQQLGVALAEGFSYVQAQS</sequence>
<dbReference type="Proteomes" id="UP000517547">
    <property type="component" value="Unassembled WGS sequence"/>
</dbReference>
<accession>A0A7Y7Y4M4</accession>
<dbReference type="Gene3D" id="3.30.428.10">
    <property type="entry name" value="HIT-like"/>
    <property type="match status" value="1"/>
</dbReference>
<dbReference type="EMBL" id="JACAQE010000008">
    <property type="protein sequence ID" value="NWC16597.1"/>
    <property type="molecule type" value="Genomic_DNA"/>
</dbReference>
<dbReference type="GO" id="GO:0003824">
    <property type="term" value="F:catalytic activity"/>
    <property type="evidence" value="ECO:0007669"/>
    <property type="project" value="InterPro"/>
</dbReference>
<proteinExistence type="predicted"/>
<comment type="caution">
    <text evidence="3">The sequence shown here is derived from an EMBL/GenBank/DDBJ whole genome shotgun (WGS) entry which is preliminary data.</text>
</comment>
<gene>
    <name evidence="3" type="ORF">HX845_23275</name>
</gene>
<evidence type="ECO:0000256" key="1">
    <source>
        <dbReference type="PROSITE-ProRule" id="PRU00464"/>
    </source>
</evidence>
<comment type="caution">
    <text evidence="1">Lacks conserved residue(s) required for the propagation of feature annotation.</text>
</comment>
<feature type="domain" description="HIT" evidence="2">
    <location>
        <begin position="1"/>
        <end position="103"/>
    </location>
</feature>
<reference evidence="3 4" key="1">
    <citation type="submission" date="2020-04" db="EMBL/GenBank/DDBJ databases">
        <title>Molecular characterization of pseudomonads from Agaricus bisporus reveal novel blotch 2 pathogens in Western Europe.</title>
        <authorList>
            <person name="Taparia T."/>
            <person name="Krijger M."/>
            <person name="Haynes E."/>
            <person name="Elpinstone J.G."/>
            <person name="Noble R."/>
            <person name="Van Der Wolf J."/>
        </authorList>
    </citation>
    <scope>NUCLEOTIDE SEQUENCE [LARGE SCALE GENOMIC DNA]</scope>
    <source>
        <strain evidence="3 4">IPO3738</strain>
    </source>
</reference>
<evidence type="ECO:0000259" key="2">
    <source>
        <dbReference type="PROSITE" id="PS51084"/>
    </source>
</evidence>
<evidence type="ECO:0000313" key="4">
    <source>
        <dbReference type="Proteomes" id="UP000517547"/>
    </source>
</evidence>
<dbReference type="PIRSF" id="PIRSF000714">
    <property type="entry name" value="HIT"/>
    <property type="match status" value="1"/>
</dbReference>